<dbReference type="PANTHER" id="PTHR19300:SF57">
    <property type="entry name" value="BETA-1,4-N-ACETYLGALACTOSAMINYLTRANSFERASE"/>
    <property type="match status" value="1"/>
</dbReference>
<evidence type="ECO:0000259" key="13">
    <source>
        <dbReference type="Pfam" id="PF02709"/>
    </source>
</evidence>
<evidence type="ECO:0000256" key="7">
    <source>
        <dbReference type="ARBA" id="ARBA00022968"/>
    </source>
</evidence>
<dbReference type="InterPro" id="IPR027791">
    <property type="entry name" value="Galactosyl_T_C"/>
</dbReference>
<feature type="region of interest" description="Disordered" evidence="12">
    <location>
        <begin position="464"/>
        <end position="483"/>
    </location>
</feature>
<dbReference type="GO" id="GO:0005975">
    <property type="term" value="P:carbohydrate metabolic process"/>
    <property type="evidence" value="ECO:0007669"/>
    <property type="project" value="InterPro"/>
</dbReference>
<dbReference type="GO" id="GO:0008378">
    <property type="term" value="F:galactosyltransferase activity"/>
    <property type="evidence" value="ECO:0007669"/>
    <property type="project" value="TreeGrafter"/>
</dbReference>
<dbReference type="GO" id="GO:0005794">
    <property type="term" value="C:Golgi apparatus"/>
    <property type="evidence" value="ECO:0007669"/>
    <property type="project" value="TreeGrafter"/>
</dbReference>
<keyword evidence="6 11" id="KW-0812">Transmembrane</keyword>
<feature type="compositionally biased region" description="Basic and acidic residues" evidence="12">
    <location>
        <begin position="467"/>
        <end position="476"/>
    </location>
</feature>
<dbReference type="GO" id="GO:0016020">
    <property type="term" value="C:membrane"/>
    <property type="evidence" value="ECO:0007669"/>
    <property type="project" value="UniProtKB-SubCell"/>
</dbReference>
<comment type="similarity">
    <text evidence="3 11">Belongs to the glycosyltransferase 7 family.</text>
</comment>
<feature type="domain" description="Galactosyltransferase N-terminal" evidence="14">
    <location>
        <begin position="199"/>
        <end position="332"/>
    </location>
</feature>
<proteinExistence type="evidence at transcript level"/>
<keyword evidence="8 11" id="KW-1133">Transmembrane helix</keyword>
<evidence type="ECO:0000256" key="10">
    <source>
        <dbReference type="ARBA" id="ARBA00023180"/>
    </source>
</evidence>
<reference evidence="15" key="1">
    <citation type="submission" date="2017-11" db="EMBL/GenBank/DDBJ databases">
        <title>The sensing device of the deep-sea amphipod.</title>
        <authorList>
            <person name="Kobayashi H."/>
            <person name="Nagahama T."/>
            <person name="Arai W."/>
            <person name="Sasagawa Y."/>
            <person name="Umeda M."/>
            <person name="Hayashi T."/>
            <person name="Nikaido I."/>
            <person name="Watanabe H."/>
            <person name="Oguri K."/>
            <person name="Kitazato H."/>
            <person name="Fujioka K."/>
            <person name="Kido Y."/>
            <person name="Takami H."/>
        </authorList>
    </citation>
    <scope>NUCLEOTIDE SEQUENCE</scope>
    <source>
        <tissue evidence="15">Whole body</tissue>
    </source>
</reference>
<dbReference type="InterPro" id="IPR029044">
    <property type="entry name" value="Nucleotide-diphossugar_trans"/>
</dbReference>
<keyword evidence="5 11" id="KW-0808">Transferase</keyword>
<feature type="region of interest" description="Disordered" evidence="12">
    <location>
        <begin position="136"/>
        <end position="160"/>
    </location>
</feature>
<evidence type="ECO:0000256" key="3">
    <source>
        <dbReference type="ARBA" id="ARBA00005735"/>
    </source>
</evidence>
<feature type="compositionally biased region" description="Basic and acidic residues" evidence="12">
    <location>
        <begin position="99"/>
        <end position="120"/>
    </location>
</feature>
<comment type="function">
    <text evidence="11">Catalyzes the transfer of galactose onto proteins or lipids.</text>
</comment>
<accession>A0A6A7G142</accession>
<dbReference type="PANTHER" id="PTHR19300">
    <property type="entry name" value="BETA-1,4-GALACTOSYLTRANSFERASE"/>
    <property type="match status" value="1"/>
</dbReference>
<dbReference type="SUPFAM" id="SSF53448">
    <property type="entry name" value="Nucleotide-diphospho-sugar transferases"/>
    <property type="match status" value="1"/>
</dbReference>
<evidence type="ECO:0000313" key="15">
    <source>
        <dbReference type="EMBL" id="LAC23785.1"/>
    </source>
</evidence>
<name>A0A6A7G142_9CRUS</name>
<evidence type="ECO:0000256" key="2">
    <source>
        <dbReference type="ARBA" id="ARBA00004922"/>
    </source>
</evidence>
<feature type="compositionally biased region" description="Basic residues" evidence="12">
    <location>
        <begin position="142"/>
        <end position="157"/>
    </location>
</feature>
<evidence type="ECO:0000256" key="9">
    <source>
        <dbReference type="ARBA" id="ARBA00023136"/>
    </source>
</evidence>
<evidence type="ECO:0000256" key="5">
    <source>
        <dbReference type="ARBA" id="ARBA00022679"/>
    </source>
</evidence>
<comment type="subcellular location">
    <subcellularLocation>
        <location evidence="1 11">Membrane</location>
        <topology evidence="1 11">Single-pass type II membrane protein</topology>
    </subcellularLocation>
</comment>
<dbReference type="GO" id="GO:0006688">
    <property type="term" value="P:glycosphingolipid biosynthetic process"/>
    <property type="evidence" value="ECO:0007669"/>
    <property type="project" value="TreeGrafter"/>
</dbReference>
<evidence type="ECO:0000256" key="12">
    <source>
        <dbReference type="SAM" id="MobiDB-lite"/>
    </source>
</evidence>
<dbReference type="GO" id="GO:0033842">
    <property type="term" value="F:N-acetyl-beta-glucosaminyl-derivative 4-beta-N-acetylgalactosaminyltransferase activity"/>
    <property type="evidence" value="ECO:0007669"/>
    <property type="project" value="TreeGrafter"/>
</dbReference>
<dbReference type="Gene3D" id="3.90.550.10">
    <property type="entry name" value="Spore Coat Polysaccharide Biosynthesis Protein SpsA, Chain A"/>
    <property type="match status" value="1"/>
</dbReference>
<comment type="pathway">
    <text evidence="2 11">Protein modification; protein glycosylation.</text>
</comment>
<evidence type="ECO:0000256" key="11">
    <source>
        <dbReference type="RuleBase" id="RU368121"/>
    </source>
</evidence>
<keyword evidence="11" id="KW-0464">Manganese</keyword>
<dbReference type="GO" id="GO:0046872">
    <property type="term" value="F:metal ion binding"/>
    <property type="evidence" value="ECO:0007669"/>
    <property type="project" value="UniProtKB-UniRule"/>
</dbReference>
<feature type="region of interest" description="Disordered" evidence="12">
    <location>
        <begin position="95"/>
        <end position="120"/>
    </location>
</feature>
<feature type="transmembrane region" description="Helical" evidence="11">
    <location>
        <begin position="27"/>
        <end position="48"/>
    </location>
</feature>
<dbReference type="EMBL" id="IACT01004599">
    <property type="protein sequence ID" value="LAC23785.1"/>
    <property type="molecule type" value="mRNA"/>
</dbReference>
<dbReference type="InterPro" id="IPR003859">
    <property type="entry name" value="Galactosyl_T"/>
</dbReference>
<evidence type="ECO:0000256" key="6">
    <source>
        <dbReference type="ARBA" id="ARBA00022692"/>
    </source>
</evidence>
<keyword evidence="11" id="KW-0479">Metal-binding</keyword>
<evidence type="ECO:0000256" key="1">
    <source>
        <dbReference type="ARBA" id="ARBA00004606"/>
    </source>
</evidence>
<evidence type="ECO:0000259" key="14">
    <source>
        <dbReference type="Pfam" id="PF13733"/>
    </source>
</evidence>
<sequence length="483" mass="55642">MANYNKSQHFGKKFRRLFYLFYNKTALGARLALLLVMTLGFMIMLSLVREQKSEPDWRGEDHLFDYSLLDDLPSDIRQIIQQKLQANSRKLYASYTNNRNEKYTKEDKRRSKGDQFEGKNKPQALGMLRILETDASSVTHPANRKNRANRGNRRKKHEASNFSNIIETNSFTAAAQKQEKLISVNKYVKATSDSCLPTCPVTPRNLRGREVVRLSASESEVLEMVMSKNISAGGSWAPRHCIARYSVLIIVPVRDREHQVWTFLAHLHPFLQRQELDYSVLIVEQAGSEFFNRAKLLNVGFMEGLKSRNFDCVIFHDVDMLPEDDRHLYHCSPQPRHLVVASSNNKYKSNLSFQRDRYYGGACMMLPRHVKQVNGWSNRFWGWGGEDDNMWRRVALRDLPVWRYPAGVARYTMLPHPPPAAVNKRSYDTLARLTPHHHEDGLNSLHYSVLGVSQLPHHTRILVDIGGPKDDPDLDHPPLPPLS</sequence>
<dbReference type="EC" id="2.4.1.-" evidence="11"/>
<dbReference type="Pfam" id="PF02709">
    <property type="entry name" value="Glyco_transf_7C"/>
    <property type="match status" value="1"/>
</dbReference>
<dbReference type="PRINTS" id="PR02050">
    <property type="entry name" value="B14GALTRFASE"/>
</dbReference>
<organism evidence="15">
    <name type="scientific">Hirondellea gigas</name>
    <dbReference type="NCBI Taxonomy" id="1518452"/>
    <lineage>
        <taxon>Eukaryota</taxon>
        <taxon>Metazoa</taxon>
        <taxon>Ecdysozoa</taxon>
        <taxon>Arthropoda</taxon>
        <taxon>Crustacea</taxon>
        <taxon>Multicrustacea</taxon>
        <taxon>Malacostraca</taxon>
        <taxon>Eumalacostraca</taxon>
        <taxon>Peracarida</taxon>
        <taxon>Amphipoda</taxon>
        <taxon>Amphilochidea</taxon>
        <taxon>Lysianassida</taxon>
        <taxon>Lysianassidira</taxon>
        <taxon>Lysianassoidea</taxon>
        <taxon>Lysianassidae</taxon>
        <taxon>Hirondellea</taxon>
    </lineage>
</organism>
<evidence type="ECO:0000256" key="8">
    <source>
        <dbReference type="ARBA" id="ARBA00022989"/>
    </source>
</evidence>
<feature type="domain" description="Galactosyltransferase C-terminal" evidence="13">
    <location>
        <begin position="337"/>
        <end position="416"/>
    </location>
</feature>
<dbReference type="Pfam" id="PF13733">
    <property type="entry name" value="Glyco_transf_7N"/>
    <property type="match status" value="1"/>
</dbReference>
<keyword evidence="4 11" id="KW-0328">Glycosyltransferase</keyword>
<dbReference type="AlphaFoldDB" id="A0A6A7G142"/>
<keyword evidence="10 11" id="KW-0325">Glycoprotein</keyword>
<dbReference type="UniPathway" id="UPA00378"/>
<dbReference type="InterPro" id="IPR027995">
    <property type="entry name" value="Galactosyl_T_N"/>
</dbReference>
<keyword evidence="9 11" id="KW-0472">Membrane</keyword>
<protein>
    <recommendedName>
        <fullName evidence="11">Beta-1,4-N-acetylgalactosaminyltransferase</fullName>
        <ecNumber evidence="11">2.4.1.-</ecNumber>
    </recommendedName>
    <alternativeName>
        <fullName evidence="11">Beta-4-GalNAcT</fullName>
    </alternativeName>
</protein>
<comment type="cofactor">
    <cofactor evidence="11">
        <name>Mn(2+)</name>
        <dbReference type="ChEBI" id="CHEBI:29035"/>
    </cofactor>
</comment>
<evidence type="ECO:0000256" key="4">
    <source>
        <dbReference type="ARBA" id="ARBA00022676"/>
    </source>
</evidence>
<keyword evidence="7 11" id="KW-0735">Signal-anchor</keyword>